<evidence type="ECO:0000313" key="2">
    <source>
        <dbReference type="EMBL" id="KAL0475144.1"/>
    </source>
</evidence>
<feature type="region of interest" description="Disordered" evidence="1">
    <location>
        <begin position="1"/>
        <end position="59"/>
    </location>
</feature>
<proteinExistence type="predicted"/>
<feature type="region of interest" description="Disordered" evidence="1">
    <location>
        <begin position="66"/>
        <end position="85"/>
    </location>
</feature>
<comment type="caution">
    <text evidence="2">The sequence shown here is derived from an EMBL/GenBank/DDBJ whole genome shotgun (WGS) entry which is preliminary data.</text>
</comment>
<sequence length="85" mass="9011">MSGQGSSSNINNSTNSYSSSPSSNNSTSSSNSINYSAYKDTYGSANGNTPMDRYKEQSRYEEGWNSHHVTSGWSGGGYGGGYGKK</sequence>
<feature type="compositionally biased region" description="Gly residues" evidence="1">
    <location>
        <begin position="73"/>
        <end position="85"/>
    </location>
</feature>
<dbReference type="EMBL" id="JAVLET010000001">
    <property type="protein sequence ID" value="KAL0475144.1"/>
    <property type="molecule type" value="Genomic_DNA"/>
</dbReference>
<keyword evidence="3" id="KW-1185">Reference proteome</keyword>
<evidence type="ECO:0000313" key="3">
    <source>
        <dbReference type="Proteomes" id="UP001451303"/>
    </source>
</evidence>
<dbReference type="Proteomes" id="UP001451303">
    <property type="component" value="Unassembled WGS sequence"/>
</dbReference>
<feature type="compositionally biased region" description="Low complexity" evidence="1">
    <location>
        <begin position="1"/>
        <end position="36"/>
    </location>
</feature>
<reference evidence="2 3" key="1">
    <citation type="submission" date="2023-09" db="EMBL/GenBank/DDBJ databases">
        <title>Multi-omics analysis of a traditional fermented food reveals byproduct-associated fungal strains for waste-to-food upcycling.</title>
        <authorList>
            <consortium name="Lawrence Berkeley National Laboratory"/>
            <person name="Rekdal V.M."/>
            <person name="Villalobos-Escobedo J.M."/>
            <person name="Rodriguez-Valeron N."/>
            <person name="Garcia M.O."/>
            <person name="Vasquez D.P."/>
            <person name="Damayanti I."/>
            <person name="Sorensen P.M."/>
            <person name="Baidoo E.E."/>
            <person name="De Carvalho A.C."/>
            <person name="Riley R."/>
            <person name="Lipzen A."/>
            <person name="He G."/>
            <person name="Yan M."/>
            <person name="Haridas S."/>
            <person name="Daum C."/>
            <person name="Yoshinaga Y."/>
            <person name="Ng V."/>
            <person name="Grigoriev I.V."/>
            <person name="Munk R."/>
            <person name="Nuraida L."/>
            <person name="Wijaya C.H."/>
            <person name="Morales P.-C."/>
            <person name="Keasling J.D."/>
        </authorList>
    </citation>
    <scope>NUCLEOTIDE SEQUENCE [LARGE SCALE GENOMIC DNA]</scope>
    <source>
        <strain evidence="2 3">FGSC 2613</strain>
    </source>
</reference>
<name>A0ABR3DR63_NEUIN</name>
<accession>A0ABR3DR63</accession>
<gene>
    <name evidence="2" type="ORF">QR685DRAFT_559161</name>
</gene>
<organism evidence="2 3">
    <name type="scientific">Neurospora intermedia</name>
    <dbReference type="NCBI Taxonomy" id="5142"/>
    <lineage>
        <taxon>Eukaryota</taxon>
        <taxon>Fungi</taxon>
        <taxon>Dikarya</taxon>
        <taxon>Ascomycota</taxon>
        <taxon>Pezizomycotina</taxon>
        <taxon>Sordariomycetes</taxon>
        <taxon>Sordariomycetidae</taxon>
        <taxon>Sordariales</taxon>
        <taxon>Sordariaceae</taxon>
        <taxon>Neurospora</taxon>
    </lineage>
</organism>
<evidence type="ECO:0000256" key="1">
    <source>
        <dbReference type="SAM" id="MobiDB-lite"/>
    </source>
</evidence>
<protein>
    <submittedName>
        <fullName evidence="2">Uncharacterized protein</fullName>
    </submittedName>
</protein>